<keyword evidence="10 12" id="KW-0067">ATP-binding</keyword>
<dbReference type="InterPro" id="IPR006204">
    <property type="entry name" value="GHMP_kinase_N_dom"/>
</dbReference>
<dbReference type="SUPFAM" id="SSF55060">
    <property type="entry name" value="GHMP Kinase, C-terminal domain"/>
    <property type="match status" value="1"/>
</dbReference>
<dbReference type="EMBL" id="JBEVCJ010000007">
    <property type="protein sequence ID" value="MET1255061.1"/>
    <property type="molecule type" value="Genomic_DNA"/>
</dbReference>
<keyword evidence="12" id="KW-0963">Cytoplasm</keyword>
<dbReference type="NCBIfam" id="NF002288">
    <property type="entry name" value="PRK01212.1-4"/>
    <property type="match status" value="1"/>
</dbReference>
<keyword evidence="7 12" id="KW-0791">Threonine biosynthesis</keyword>
<proteinExistence type="inferred from homology"/>
<organism evidence="15 16">
    <name type="scientific">Aliikangiella maris</name>
    <dbReference type="NCBI Taxonomy" id="3162458"/>
    <lineage>
        <taxon>Bacteria</taxon>
        <taxon>Pseudomonadati</taxon>
        <taxon>Pseudomonadota</taxon>
        <taxon>Gammaproteobacteria</taxon>
        <taxon>Oceanospirillales</taxon>
        <taxon>Pleioneaceae</taxon>
        <taxon>Aliikangiella</taxon>
    </lineage>
</organism>
<comment type="subcellular location">
    <subcellularLocation>
        <location evidence="12">Cytoplasm</location>
    </subcellularLocation>
</comment>
<dbReference type="InterPro" id="IPR020568">
    <property type="entry name" value="Ribosomal_Su5_D2-typ_SF"/>
</dbReference>
<feature type="domain" description="GHMP kinase C-terminal" evidence="14">
    <location>
        <begin position="245"/>
        <end position="305"/>
    </location>
</feature>
<evidence type="ECO:0000256" key="11">
    <source>
        <dbReference type="ARBA" id="ARBA00049375"/>
    </source>
</evidence>
<dbReference type="Pfam" id="PF08544">
    <property type="entry name" value="GHMP_kinases_C"/>
    <property type="match status" value="1"/>
</dbReference>
<evidence type="ECO:0000256" key="10">
    <source>
        <dbReference type="ARBA" id="ARBA00022840"/>
    </source>
</evidence>
<evidence type="ECO:0000256" key="12">
    <source>
        <dbReference type="HAMAP-Rule" id="MF_00384"/>
    </source>
</evidence>
<comment type="function">
    <text evidence="12">Catalyzes the ATP-dependent phosphorylation of L-homoserine to L-homoserine phosphate.</text>
</comment>
<dbReference type="PRINTS" id="PR00958">
    <property type="entry name" value="HOMSERKINASE"/>
</dbReference>
<evidence type="ECO:0000256" key="4">
    <source>
        <dbReference type="ARBA" id="ARBA00017858"/>
    </source>
</evidence>
<sequence>MSVSVFAPISVGNVSVGFDTLGLALTPVDGSLVGDIVTVEAFDQSSVKQQSNNTENALSSEFVLAGTHASRLPAGAEKNIVWRCYQAFEKALSQKQVDAQAIKITLHKNIPVSSGLGSSACSVVAAFAALNTFYNTPFSEHELLLMMGELEGEISGSVHYDNVAPCYLGGLQLMLNDEQQVTQPIPTFDDCYWVIAYPDVEVSTKAAREILPQNYSRATLITFGQNLAGFIDASHRQNKQQAFRYLTDIVAEPYRAQLLPNFADTKAHLLASGALAVGISGSGPTLFAVTDDRQKAEAFQQWLNDNYLQTPEGFVHICQVDHQGARKI</sequence>
<evidence type="ECO:0000259" key="13">
    <source>
        <dbReference type="Pfam" id="PF00288"/>
    </source>
</evidence>
<gene>
    <name evidence="12 15" type="primary">thrB</name>
    <name evidence="15" type="ORF">ABVT43_07990</name>
</gene>
<keyword evidence="8 12" id="KW-0547">Nucleotide-binding</keyword>
<evidence type="ECO:0000256" key="1">
    <source>
        <dbReference type="ARBA" id="ARBA00005015"/>
    </source>
</evidence>
<dbReference type="PIRSF" id="PIRSF000676">
    <property type="entry name" value="Homoser_kin"/>
    <property type="match status" value="1"/>
</dbReference>
<reference evidence="15 16" key="1">
    <citation type="submission" date="2024-06" db="EMBL/GenBank/DDBJ databases">
        <authorList>
            <person name="Li F."/>
        </authorList>
    </citation>
    <scope>NUCLEOTIDE SEQUENCE [LARGE SCALE GENOMIC DNA]</scope>
    <source>
        <strain evidence="15 16">GXAS 311</strain>
    </source>
</reference>
<evidence type="ECO:0000256" key="8">
    <source>
        <dbReference type="ARBA" id="ARBA00022741"/>
    </source>
</evidence>
<evidence type="ECO:0000256" key="5">
    <source>
        <dbReference type="ARBA" id="ARBA00022605"/>
    </source>
</evidence>
<dbReference type="Proteomes" id="UP001548189">
    <property type="component" value="Unassembled WGS sequence"/>
</dbReference>
<dbReference type="Pfam" id="PF00288">
    <property type="entry name" value="GHMP_kinases_N"/>
    <property type="match status" value="1"/>
</dbReference>
<dbReference type="SUPFAM" id="SSF54211">
    <property type="entry name" value="Ribosomal protein S5 domain 2-like"/>
    <property type="match status" value="1"/>
</dbReference>
<dbReference type="GO" id="GO:0004413">
    <property type="term" value="F:homoserine kinase activity"/>
    <property type="evidence" value="ECO:0007669"/>
    <property type="project" value="UniProtKB-EC"/>
</dbReference>
<dbReference type="InterPro" id="IPR013750">
    <property type="entry name" value="GHMP_kinase_C_dom"/>
</dbReference>
<keyword evidence="5 12" id="KW-0028">Amino-acid biosynthesis</keyword>
<evidence type="ECO:0000256" key="2">
    <source>
        <dbReference type="ARBA" id="ARBA00007370"/>
    </source>
</evidence>
<dbReference type="HAMAP" id="MF_00384">
    <property type="entry name" value="Homoser_kinase"/>
    <property type="match status" value="1"/>
</dbReference>
<protein>
    <recommendedName>
        <fullName evidence="4 12">Homoserine kinase</fullName>
        <shortName evidence="12">HK</shortName>
        <shortName evidence="12">HSK</shortName>
        <ecNumber evidence="3 12">2.7.1.39</ecNumber>
    </recommendedName>
</protein>
<evidence type="ECO:0000256" key="3">
    <source>
        <dbReference type="ARBA" id="ARBA00012078"/>
    </source>
</evidence>
<dbReference type="RefSeq" id="WP_353895647.1">
    <property type="nucleotide sequence ID" value="NZ_JBEVCJ010000007.1"/>
</dbReference>
<dbReference type="InterPro" id="IPR036554">
    <property type="entry name" value="GHMP_kinase_C_sf"/>
</dbReference>
<dbReference type="InterPro" id="IPR000870">
    <property type="entry name" value="Homoserine_kinase"/>
</dbReference>
<dbReference type="PANTHER" id="PTHR20861:SF1">
    <property type="entry name" value="HOMOSERINE KINASE"/>
    <property type="match status" value="1"/>
</dbReference>
<keyword evidence="16" id="KW-1185">Reference proteome</keyword>
<name>A0ABV2BSZ5_9GAMM</name>
<dbReference type="InterPro" id="IPR006203">
    <property type="entry name" value="GHMP_knse_ATP-bd_CS"/>
</dbReference>
<evidence type="ECO:0000313" key="15">
    <source>
        <dbReference type="EMBL" id="MET1255061.1"/>
    </source>
</evidence>
<evidence type="ECO:0000259" key="14">
    <source>
        <dbReference type="Pfam" id="PF08544"/>
    </source>
</evidence>
<comment type="caution">
    <text evidence="15">The sequence shown here is derived from an EMBL/GenBank/DDBJ whole genome shotgun (WGS) entry which is preliminary data.</text>
</comment>
<evidence type="ECO:0000313" key="16">
    <source>
        <dbReference type="Proteomes" id="UP001548189"/>
    </source>
</evidence>
<feature type="binding site" evidence="12">
    <location>
        <begin position="111"/>
        <end position="121"/>
    </location>
    <ligand>
        <name>ATP</name>
        <dbReference type="ChEBI" id="CHEBI:30616"/>
    </ligand>
</feature>
<dbReference type="NCBIfam" id="TIGR00191">
    <property type="entry name" value="thrB"/>
    <property type="match status" value="1"/>
</dbReference>
<dbReference type="EC" id="2.7.1.39" evidence="3 12"/>
<comment type="similarity">
    <text evidence="2 12">Belongs to the GHMP kinase family. Homoserine kinase subfamily.</text>
</comment>
<evidence type="ECO:0000256" key="7">
    <source>
        <dbReference type="ARBA" id="ARBA00022697"/>
    </source>
</evidence>
<comment type="pathway">
    <text evidence="1 12">Amino-acid biosynthesis; L-threonine biosynthesis; L-threonine from L-aspartate: step 4/5.</text>
</comment>
<dbReference type="InterPro" id="IPR014721">
    <property type="entry name" value="Ribsml_uS5_D2-typ_fold_subgr"/>
</dbReference>
<dbReference type="Gene3D" id="3.30.70.890">
    <property type="entry name" value="GHMP kinase, C-terminal domain"/>
    <property type="match status" value="1"/>
</dbReference>
<accession>A0ABV2BSZ5</accession>
<dbReference type="PANTHER" id="PTHR20861">
    <property type="entry name" value="HOMOSERINE/4-DIPHOSPHOCYTIDYL-2-C-METHYL-D-ERYTHRITOL KINASE"/>
    <property type="match status" value="1"/>
</dbReference>
<comment type="catalytic activity">
    <reaction evidence="11 12">
        <text>L-homoserine + ATP = O-phospho-L-homoserine + ADP + H(+)</text>
        <dbReference type="Rhea" id="RHEA:13985"/>
        <dbReference type="ChEBI" id="CHEBI:15378"/>
        <dbReference type="ChEBI" id="CHEBI:30616"/>
        <dbReference type="ChEBI" id="CHEBI:57476"/>
        <dbReference type="ChEBI" id="CHEBI:57590"/>
        <dbReference type="ChEBI" id="CHEBI:456216"/>
        <dbReference type="EC" id="2.7.1.39"/>
    </reaction>
</comment>
<evidence type="ECO:0000256" key="6">
    <source>
        <dbReference type="ARBA" id="ARBA00022679"/>
    </source>
</evidence>
<evidence type="ECO:0000256" key="9">
    <source>
        <dbReference type="ARBA" id="ARBA00022777"/>
    </source>
</evidence>
<keyword evidence="9 12" id="KW-0418">Kinase</keyword>
<dbReference type="PROSITE" id="PS00627">
    <property type="entry name" value="GHMP_KINASES_ATP"/>
    <property type="match status" value="1"/>
</dbReference>
<feature type="domain" description="GHMP kinase N-terminal" evidence="13">
    <location>
        <begin position="79"/>
        <end position="170"/>
    </location>
</feature>
<keyword evidence="6 12" id="KW-0808">Transferase</keyword>
<dbReference type="Gene3D" id="3.30.230.10">
    <property type="match status" value="1"/>
</dbReference>